<evidence type="ECO:0000313" key="2">
    <source>
        <dbReference type="EMBL" id="GFH15896.1"/>
    </source>
</evidence>
<evidence type="ECO:0000313" key="3">
    <source>
        <dbReference type="Proteomes" id="UP000485058"/>
    </source>
</evidence>
<protein>
    <submittedName>
        <fullName evidence="2">Uncharacterized protein</fullName>
    </submittedName>
</protein>
<dbReference type="AlphaFoldDB" id="A0A699Z9J8"/>
<accession>A0A699Z9J8</accession>
<dbReference type="Proteomes" id="UP000485058">
    <property type="component" value="Unassembled WGS sequence"/>
</dbReference>
<gene>
    <name evidence="2" type="ORF">HaLaN_12218</name>
</gene>
<feature type="non-terminal residue" evidence="2">
    <location>
        <position position="78"/>
    </location>
</feature>
<keyword evidence="3" id="KW-1185">Reference proteome</keyword>
<feature type="region of interest" description="Disordered" evidence="1">
    <location>
        <begin position="1"/>
        <end position="29"/>
    </location>
</feature>
<organism evidence="2 3">
    <name type="scientific">Haematococcus lacustris</name>
    <name type="common">Green alga</name>
    <name type="synonym">Haematococcus pluvialis</name>
    <dbReference type="NCBI Taxonomy" id="44745"/>
    <lineage>
        <taxon>Eukaryota</taxon>
        <taxon>Viridiplantae</taxon>
        <taxon>Chlorophyta</taxon>
        <taxon>core chlorophytes</taxon>
        <taxon>Chlorophyceae</taxon>
        <taxon>CS clade</taxon>
        <taxon>Chlamydomonadales</taxon>
        <taxon>Haematococcaceae</taxon>
        <taxon>Haematococcus</taxon>
    </lineage>
</organism>
<proteinExistence type="predicted"/>
<sequence>MPAAPAVDARKSVTSDTPTGRTPRQWPPVRSLTWSADSLQVCDLTRVMMRVATLDGSGALCIWCLTPAAGVTSRCDTS</sequence>
<dbReference type="EMBL" id="BLLF01000917">
    <property type="protein sequence ID" value="GFH15896.1"/>
    <property type="molecule type" value="Genomic_DNA"/>
</dbReference>
<comment type="caution">
    <text evidence="2">The sequence shown here is derived from an EMBL/GenBank/DDBJ whole genome shotgun (WGS) entry which is preliminary data.</text>
</comment>
<evidence type="ECO:0000256" key="1">
    <source>
        <dbReference type="SAM" id="MobiDB-lite"/>
    </source>
</evidence>
<reference evidence="2 3" key="1">
    <citation type="submission" date="2020-02" db="EMBL/GenBank/DDBJ databases">
        <title>Draft genome sequence of Haematococcus lacustris strain NIES-144.</title>
        <authorList>
            <person name="Morimoto D."/>
            <person name="Nakagawa S."/>
            <person name="Yoshida T."/>
            <person name="Sawayama S."/>
        </authorList>
    </citation>
    <scope>NUCLEOTIDE SEQUENCE [LARGE SCALE GENOMIC DNA]</scope>
    <source>
        <strain evidence="2 3">NIES-144</strain>
    </source>
</reference>
<name>A0A699Z9J8_HAELA</name>